<keyword evidence="2" id="KW-0963">Cytoplasm</keyword>
<dbReference type="Pfam" id="PF00595">
    <property type="entry name" value="PDZ"/>
    <property type="match status" value="1"/>
</dbReference>
<evidence type="ECO:0000256" key="1">
    <source>
        <dbReference type="ARBA" id="ARBA00004496"/>
    </source>
</evidence>
<comment type="subcellular location">
    <subcellularLocation>
        <location evidence="1">Cytoplasm</location>
    </subcellularLocation>
</comment>
<comment type="caution">
    <text evidence="5">The sequence shown here is derived from an EMBL/GenBank/DDBJ whole genome shotgun (WGS) entry which is preliminary data.</text>
</comment>
<dbReference type="OrthoDB" id="10041077at2759"/>
<feature type="compositionally biased region" description="Low complexity" evidence="3">
    <location>
        <begin position="300"/>
        <end position="316"/>
    </location>
</feature>
<dbReference type="InterPro" id="IPR036034">
    <property type="entry name" value="PDZ_sf"/>
</dbReference>
<feature type="region of interest" description="Disordered" evidence="3">
    <location>
        <begin position="293"/>
        <end position="318"/>
    </location>
</feature>
<gene>
    <name evidence="5" type="ORF">chiPu_0000433</name>
</gene>
<dbReference type="OMA" id="SVRKHIF"/>
<sequence length="357" mass="40262">MTFQSVLQMNVNANYMAANSSSASYGPYAEISNRSFSAENDNKHLQILANTLGTLPRGRRQLSLARSNSLADTSDFRKKMVVLNKQDNETFGFEIQTVGMDQQNANTLQMCTYVCKVYDNSPSQFAGLKAGDMLVNINGVDTEGFSHQEIVDLIKASGNLLSLLTVHKDSIRRDQLETRLHFLKKTLQEKWVEYRSILLQEQRLVHGLLRNGNTTESTDSFLYNNNALFGSTRRNKERFSSDSSCKSQLSLMTVDSEDCDFQLSVFDDSGSHCRRSSMDEECIFHREPDTLTPKTHLSRSRSISVSSNGSGHTSPSWDLNSGFGTVSRRCRKSSVRKRLMKFIPGLNRSVEEDESHF</sequence>
<dbReference type="AlphaFoldDB" id="A0A401RV77"/>
<dbReference type="GO" id="GO:0005737">
    <property type="term" value="C:cytoplasm"/>
    <property type="evidence" value="ECO:0007669"/>
    <property type="project" value="UniProtKB-SubCell"/>
</dbReference>
<dbReference type="PANTHER" id="PTHR15963:SF1">
    <property type="entry name" value="CYTOHESIN-INTERACTING PROTEIN"/>
    <property type="match status" value="1"/>
</dbReference>
<accession>A0A401RV77</accession>
<dbReference type="PANTHER" id="PTHR15963">
    <property type="entry name" value="GENERAL RECEPTOR FOR PHOSPHOINOSITIDES 1-ASSOCIATED SCAFFOLD PROTEIN-RELATED"/>
    <property type="match status" value="1"/>
</dbReference>
<feature type="domain" description="PDZ" evidence="4">
    <location>
        <begin position="80"/>
        <end position="169"/>
    </location>
</feature>
<dbReference type="SMART" id="SM00228">
    <property type="entry name" value="PDZ"/>
    <property type="match status" value="1"/>
</dbReference>
<evidence type="ECO:0000313" key="5">
    <source>
        <dbReference type="EMBL" id="GCC22049.1"/>
    </source>
</evidence>
<dbReference type="InterPro" id="IPR001478">
    <property type="entry name" value="PDZ"/>
</dbReference>
<evidence type="ECO:0000256" key="2">
    <source>
        <dbReference type="ARBA" id="ARBA00022490"/>
    </source>
</evidence>
<dbReference type="EMBL" id="BEZZ01000005">
    <property type="protein sequence ID" value="GCC22049.1"/>
    <property type="molecule type" value="Genomic_DNA"/>
</dbReference>
<dbReference type="STRING" id="137246.A0A401RV77"/>
<dbReference type="Proteomes" id="UP000287033">
    <property type="component" value="Unassembled WGS sequence"/>
</dbReference>
<keyword evidence="6" id="KW-1185">Reference proteome</keyword>
<name>A0A401RV77_CHIPU</name>
<dbReference type="PROSITE" id="PS50106">
    <property type="entry name" value="PDZ"/>
    <property type="match status" value="1"/>
</dbReference>
<protein>
    <recommendedName>
        <fullName evidence="4">PDZ domain-containing protein</fullName>
    </recommendedName>
</protein>
<proteinExistence type="predicted"/>
<organism evidence="5 6">
    <name type="scientific">Chiloscyllium punctatum</name>
    <name type="common">Brownbanded bambooshark</name>
    <name type="synonym">Hemiscyllium punctatum</name>
    <dbReference type="NCBI Taxonomy" id="137246"/>
    <lineage>
        <taxon>Eukaryota</taxon>
        <taxon>Metazoa</taxon>
        <taxon>Chordata</taxon>
        <taxon>Craniata</taxon>
        <taxon>Vertebrata</taxon>
        <taxon>Chondrichthyes</taxon>
        <taxon>Elasmobranchii</taxon>
        <taxon>Galeomorphii</taxon>
        <taxon>Galeoidea</taxon>
        <taxon>Orectolobiformes</taxon>
        <taxon>Hemiscylliidae</taxon>
        <taxon>Chiloscyllium</taxon>
    </lineage>
</organism>
<reference evidence="5 6" key="1">
    <citation type="journal article" date="2018" name="Nat. Ecol. Evol.">
        <title>Shark genomes provide insights into elasmobranch evolution and the origin of vertebrates.</title>
        <authorList>
            <person name="Hara Y"/>
            <person name="Yamaguchi K"/>
            <person name="Onimaru K"/>
            <person name="Kadota M"/>
            <person name="Koyanagi M"/>
            <person name="Keeley SD"/>
            <person name="Tatsumi K"/>
            <person name="Tanaka K"/>
            <person name="Motone F"/>
            <person name="Kageyama Y"/>
            <person name="Nozu R"/>
            <person name="Adachi N"/>
            <person name="Nishimura O"/>
            <person name="Nakagawa R"/>
            <person name="Tanegashima C"/>
            <person name="Kiyatake I"/>
            <person name="Matsumoto R"/>
            <person name="Murakumo K"/>
            <person name="Nishida K"/>
            <person name="Terakita A"/>
            <person name="Kuratani S"/>
            <person name="Sato K"/>
            <person name="Hyodo S Kuraku.S."/>
        </authorList>
    </citation>
    <scope>NUCLEOTIDE SEQUENCE [LARGE SCALE GENOMIC DNA]</scope>
</reference>
<evidence type="ECO:0000259" key="4">
    <source>
        <dbReference type="PROSITE" id="PS50106"/>
    </source>
</evidence>
<dbReference type="CDD" id="cd06713">
    <property type="entry name" value="PDZ_tamalin_CYTIP-like"/>
    <property type="match status" value="1"/>
</dbReference>
<evidence type="ECO:0000256" key="3">
    <source>
        <dbReference type="SAM" id="MobiDB-lite"/>
    </source>
</evidence>
<dbReference type="Gene3D" id="2.30.42.10">
    <property type="match status" value="1"/>
</dbReference>
<dbReference type="SUPFAM" id="SSF50156">
    <property type="entry name" value="PDZ domain-like"/>
    <property type="match status" value="1"/>
</dbReference>
<dbReference type="InterPro" id="IPR052122">
    <property type="entry name" value="Intracell_Traff_Signaling_Reg"/>
</dbReference>
<evidence type="ECO:0000313" key="6">
    <source>
        <dbReference type="Proteomes" id="UP000287033"/>
    </source>
</evidence>